<dbReference type="InterPro" id="IPR010093">
    <property type="entry name" value="SinI_DNA-bd"/>
</dbReference>
<dbReference type="RefSeq" id="WP_033837135.1">
    <property type="nucleotide sequence ID" value="NZ_CP013004.1"/>
</dbReference>
<dbReference type="Pfam" id="PF12728">
    <property type="entry name" value="HTH_17"/>
    <property type="match status" value="1"/>
</dbReference>
<accession>A0AA44Z3V2</accession>
<gene>
    <name evidence="2" type="ORF">C7T86_05910</name>
</gene>
<dbReference type="InterPro" id="IPR009061">
    <property type="entry name" value="DNA-bd_dom_put_sf"/>
</dbReference>
<sequence length="71" mass="8015">MNEQPDEILTIEEVAAYLKAGRRTVYRLAANGQIPAFKLGGTWRFRRTELDRWIAARIGTQGKSTPNKGKP</sequence>
<name>A0AA44Z3V2_XANCM</name>
<keyword evidence="2" id="KW-0238">DNA-binding</keyword>
<proteinExistence type="predicted"/>
<evidence type="ECO:0000259" key="1">
    <source>
        <dbReference type="Pfam" id="PF12728"/>
    </source>
</evidence>
<comment type="caution">
    <text evidence="2">The sequence shown here is derived from an EMBL/GenBank/DDBJ whole genome shotgun (WGS) entry which is preliminary data.</text>
</comment>
<evidence type="ECO:0000313" key="3">
    <source>
        <dbReference type="Proteomes" id="UP000251513"/>
    </source>
</evidence>
<dbReference type="InterPro" id="IPR041657">
    <property type="entry name" value="HTH_17"/>
</dbReference>
<dbReference type="NCBIfam" id="TIGR01764">
    <property type="entry name" value="excise"/>
    <property type="match status" value="1"/>
</dbReference>
<evidence type="ECO:0000313" key="2">
    <source>
        <dbReference type="EMBL" id="PUE95254.1"/>
    </source>
</evidence>
<dbReference type="GO" id="GO:0003677">
    <property type="term" value="F:DNA binding"/>
    <property type="evidence" value="ECO:0007669"/>
    <property type="project" value="UniProtKB-KW"/>
</dbReference>
<protein>
    <submittedName>
        <fullName evidence="2">DNA-binding protein</fullName>
    </submittedName>
</protein>
<organism evidence="2 3">
    <name type="scientific">Xanthomonas campestris pv. malvacearum</name>
    <dbReference type="NCBI Taxonomy" id="86040"/>
    <lineage>
        <taxon>Bacteria</taxon>
        <taxon>Pseudomonadati</taxon>
        <taxon>Pseudomonadota</taxon>
        <taxon>Gammaproteobacteria</taxon>
        <taxon>Lysobacterales</taxon>
        <taxon>Lysobacteraceae</taxon>
        <taxon>Xanthomonas</taxon>
    </lineage>
</organism>
<feature type="domain" description="Helix-turn-helix" evidence="1">
    <location>
        <begin position="9"/>
        <end position="57"/>
    </location>
</feature>
<dbReference type="Proteomes" id="UP000251513">
    <property type="component" value="Unassembled WGS sequence"/>
</dbReference>
<dbReference type="EMBL" id="PYJH01000008">
    <property type="protein sequence ID" value="PUE95254.1"/>
    <property type="molecule type" value="Genomic_DNA"/>
</dbReference>
<dbReference type="SUPFAM" id="SSF46955">
    <property type="entry name" value="Putative DNA-binding domain"/>
    <property type="match status" value="1"/>
</dbReference>
<reference evidence="2 3" key="1">
    <citation type="submission" date="2018-03" db="EMBL/GenBank/DDBJ databases">
        <title>Sequencing of reference strains of Xanthomonas.</title>
        <authorList>
            <person name="Studholme D.J."/>
            <person name="Vicente J."/>
            <person name="Sarris P."/>
        </authorList>
    </citation>
    <scope>NUCLEOTIDE SEQUENCE [LARGE SCALE GENOMIC DNA]</scope>
    <source>
        <strain evidence="2 3">WHRI 5232</strain>
    </source>
</reference>
<dbReference type="AlphaFoldDB" id="A0AA44Z3V2"/>